<proteinExistence type="inferred from homology"/>
<organism evidence="7 8">
    <name type="scientific">Datura stramonium</name>
    <name type="common">Jimsonweed</name>
    <name type="synonym">Common thornapple</name>
    <dbReference type="NCBI Taxonomy" id="4076"/>
    <lineage>
        <taxon>Eukaryota</taxon>
        <taxon>Viridiplantae</taxon>
        <taxon>Streptophyta</taxon>
        <taxon>Embryophyta</taxon>
        <taxon>Tracheophyta</taxon>
        <taxon>Spermatophyta</taxon>
        <taxon>Magnoliopsida</taxon>
        <taxon>eudicotyledons</taxon>
        <taxon>Gunneridae</taxon>
        <taxon>Pentapetalae</taxon>
        <taxon>asterids</taxon>
        <taxon>lamiids</taxon>
        <taxon>Solanales</taxon>
        <taxon>Solanaceae</taxon>
        <taxon>Solanoideae</taxon>
        <taxon>Datureae</taxon>
        <taxon>Datura</taxon>
    </lineage>
</organism>
<evidence type="ECO:0000259" key="5">
    <source>
        <dbReference type="Pfam" id="PF00251"/>
    </source>
</evidence>
<keyword evidence="2 4" id="KW-0378">Hydrolase</keyword>
<comment type="similarity">
    <text evidence="1 4">Belongs to the glycosyl hydrolase 32 family.</text>
</comment>
<sequence>MYFNGVYHLFYQYNQRIHYGATCLGSFESRGLNDWINFRAAIYPSKPFDQFGFVVRFDNYSTRNKQNYLVHGIIEDANKTQVQSMRFLNLSAATAWMGEMGIGIVMGSLRSLGVDNSVVESFGAGGKTCITSRVYPTLAINDKAHLFAFNNGTEPITIETLDAWSMEKAKIDY</sequence>
<dbReference type="EMBL" id="JACEIK010000104">
    <property type="protein sequence ID" value="MCD7449680.1"/>
    <property type="molecule type" value="Genomic_DNA"/>
</dbReference>
<dbReference type="Gene3D" id="2.115.10.20">
    <property type="entry name" value="Glycosyl hydrolase domain, family 43"/>
    <property type="match status" value="1"/>
</dbReference>
<dbReference type="Pfam" id="PF00251">
    <property type="entry name" value="Glyco_hydro_32N"/>
    <property type="match status" value="1"/>
</dbReference>
<dbReference type="Pfam" id="PF08244">
    <property type="entry name" value="Glyco_hydro_32C"/>
    <property type="match status" value="1"/>
</dbReference>
<dbReference type="PANTHER" id="PTHR31953">
    <property type="entry name" value="BETA-FRUCTOFURANOSIDASE, INSOLUBLE ISOENZYME CWINV1-RELATED"/>
    <property type="match status" value="1"/>
</dbReference>
<gene>
    <name evidence="7" type="ORF">HAX54_001109</name>
</gene>
<dbReference type="InterPro" id="IPR050551">
    <property type="entry name" value="Fructan_Metab_Enzymes"/>
</dbReference>
<dbReference type="Gene3D" id="2.60.120.560">
    <property type="entry name" value="Exo-inulinase, domain 1"/>
    <property type="match status" value="1"/>
</dbReference>
<dbReference type="InterPro" id="IPR013148">
    <property type="entry name" value="Glyco_hydro_32_N"/>
</dbReference>
<evidence type="ECO:0000256" key="2">
    <source>
        <dbReference type="ARBA" id="ARBA00022801"/>
    </source>
</evidence>
<evidence type="ECO:0000259" key="6">
    <source>
        <dbReference type="Pfam" id="PF08244"/>
    </source>
</evidence>
<evidence type="ECO:0000256" key="1">
    <source>
        <dbReference type="ARBA" id="ARBA00009902"/>
    </source>
</evidence>
<dbReference type="SUPFAM" id="SSF75005">
    <property type="entry name" value="Arabinanase/levansucrase/invertase"/>
    <property type="match status" value="1"/>
</dbReference>
<keyword evidence="3 4" id="KW-0326">Glycosidase</keyword>
<evidence type="ECO:0000256" key="4">
    <source>
        <dbReference type="RuleBase" id="RU362110"/>
    </source>
</evidence>
<evidence type="ECO:0000313" key="7">
    <source>
        <dbReference type="EMBL" id="MCD7449680.1"/>
    </source>
</evidence>
<accession>A0ABS8RS90</accession>
<protein>
    <submittedName>
        <fullName evidence="7">Uncharacterized protein</fullName>
    </submittedName>
</protein>
<comment type="caution">
    <text evidence="7">The sequence shown here is derived from an EMBL/GenBank/DDBJ whole genome shotgun (WGS) entry which is preliminary data.</text>
</comment>
<keyword evidence="8" id="KW-1185">Reference proteome</keyword>
<dbReference type="InterPro" id="IPR013320">
    <property type="entry name" value="ConA-like_dom_sf"/>
</dbReference>
<evidence type="ECO:0000313" key="8">
    <source>
        <dbReference type="Proteomes" id="UP000823775"/>
    </source>
</evidence>
<feature type="domain" description="Glycosyl hydrolase family 32 C-terminal" evidence="6">
    <location>
        <begin position="114"/>
        <end position="165"/>
    </location>
</feature>
<reference evidence="7 8" key="1">
    <citation type="journal article" date="2021" name="BMC Genomics">
        <title>Datura genome reveals duplications of psychoactive alkaloid biosynthetic genes and high mutation rate following tissue culture.</title>
        <authorList>
            <person name="Rajewski A."/>
            <person name="Carter-House D."/>
            <person name="Stajich J."/>
            <person name="Litt A."/>
        </authorList>
    </citation>
    <scope>NUCLEOTIDE SEQUENCE [LARGE SCALE GENOMIC DNA]</scope>
    <source>
        <strain evidence="7">AR-01</strain>
    </source>
</reference>
<dbReference type="InterPro" id="IPR023296">
    <property type="entry name" value="Glyco_hydro_beta-prop_sf"/>
</dbReference>
<evidence type="ECO:0000256" key="3">
    <source>
        <dbReference type="ARBA" id="ARBA00023295"/>
    </source>
</evidence>
<name>A0ABS8RS90_DATST</name>
<dbReference type="SUPFAM" id="SSF49899">
    <property type="entry name" value="Concanavalin A-like lectins/glucanases"/>
    <property type="match status" value="1"/>
</dbReference>
<feature type="domain" description="Glycosyl hydrolase family 32 N-terminal" evidence="5">
    <location>
        <begin position="1"/>
        <end position="88"/>
    </location>
</feature>
<dbReference type="InterPro" id="IPR013189">
    <property type="entry name" value="Glyco_hydro_32_C"/>
</dbReference>
<dbReference type="Proteomes" id="UP000823775">
    <property type="component" value="Unassembled WGS sequence"/>
</dbReference>